<dbReference type="EMBL" id="CCDI010000003">
    <property type="protein sequence ID" value="CDQ24194.1"/>
    <property type="molecule type" value="Genomic_DNA"/>
</dbReference>
<dbReference type="AlphaFoldDB" id="A0A024P5A5"/>
<dbReference type="RefSeq" id="WP_035508881.1">
    <property type="nucleotide sequence ID" value="NZ_CCDH010000001.1"/>
</dbReference>
<evidence type="ECO:0000313" key="1">
    <source>
        <dbReference type="EMBL" id="CDQ24194.1"/>
    </source>
</evidence>
<sequence>MHIRGISHLKFHSQLSLKQVEDRLIITADFPYEVLRELGMKEPFLYVTLYARGGTRIKIIDEDNAALYVPTKKEFEQKTYNEIIHFAKRHSRQFSP</sequence>
<organism evidence="1 2">
    <name type="scientific">Halobacillus karajensis</name>
    <dbReference type="NCBI Taxonomy" id="195088"/>
    <lineage>
        <taxon>Bacteria</taxon>
        <taxon>Bacillati</taxon>
        <taxon>Bacillota</taxon>
        <taxon>Bacilli</taxon>
        <taxon>Bacillales</taxon>
        <taxon>Bacillaceae</taxon>
        <taxon>Halobacillus</taxon>
    </lineage>
</organism>
<accession>A0A024P5A5</accession>
<evidence type="ECO:0000313" key="2">
    <source>
        <dbReference type="Proteomes" id="UP000028868"/>
    </source>
</evidence>
<dbReference type="Proteomes" id="UP000028868">
    <property type="component" value="Unassembled WGS sequence"/>
</dbReference>
<comment type="caution">
    <text evidence="1">The sequence shown here is derived from an EMBL/GenBank/DDBJ whole genome shotgun (WGS) entry which is preliminary data.</text>
</comment>
<reference evidence="2" key="1">
    <citation type="submission" date="2014-03" db="EMBL/GenBank/DDBJ databases">
        <authorList>
            <person name="Urmite Genomes U."/>
        </authorList>
    </citation>
    <scope>NUCLEOTIDE SEQUENCE [LARGE SCALE GENOMIC DNA]</scope>
    <source>
        <strain evidence="2">HD-03</strain>
    </source>
</reference>
<proteinExistence type="predicted"/>
<keyword evidence="2" id="KW-1185">Reference proteome</keyword>
<name>A0A024P5A5_9BACI</name>
<gene>
    <name evidence="1" type="ORF">BN983_02466</name>
</gene>
<protein>
    <submittedName>
        <fullName evidence="1">Uncharacterized protein</fullName>
    </submittedName>
</protein>
<reference evidence="1 2" key="2">
    <citation type="submission" date="2014-05" db="EMBL/GenBank/DDBJ databases">
        <title>Draft genome sequence of Halobacillus karajensis HK-03.</title>
        <authorList>
            <person name="Khelaifia S."/>
            <person name="Croce O."/>
            <person name="Lagier J.C."/>
            <person name="Raoult D."/>
        </authorList>
    </citation>
    <scope>NUCLEOTIDE SEQUENCE [LARGE SCALE GENOMIC DNA]</scope>
    <source>
        <strain evidence="1 2">HD-03</strain>
    </source>
</reference>